<dbReference type="SUPFAM" id="SSF53067">
    <property type="entry name" value="Actin-like ATPase domain"/>
    <property type="match status" value="2"/>
</dbReference>
<dbReference type="KEGG" id="sdr:SCD_n00389"/>
<dbReference type="GO" id="GO:0004309">
    <property type="term" value="F:exopolyphosphatase activity"/>
    <property type="evidence" value="ECO:0007669"/>
    <property type="project" value="UniProtKB-EC"/>
</dbReference>
<dbReference type="SUPFAM" id="SSF109604">
    <property type="entry name" value="HD-domain/PDEase-like"/>
    <property type="match status" value="1"/>
</dbReference>
<keyword evidence="14" id="KW-1185">Reference proteome</keyword>
<evidence type="ECO:0000256" key="7">
    <source>
        <dbReference type="ARBA" id="ARBA00022475"/>
    </source>
</evidence>
<dbReference type="NCBIfam" id="TIGR03706">
    <property type="entry name" value="exo_poly_only"/>
    <property type="match status" value="1"/>
</dbReference>
<name>S6AB25_SULDS</name>
<dbReference type="FunFam" id="3.30.420.150:FF:000001">
    <property type="entry name" value="Guanosine-5'-triphosphate,3'-diphosphate pyrophosphatase"/>
    <property type="match status" value="1"/>
</dbReference>
<dbReference type="PANTHER" id="PTHR30005:SF14">
    <property type="entry name" value="EXOPOLYPHOSPHATASE"/>
    <property type="match status" value="1"/>
</dbReference>
<sequence length="496" mass="54628">MRKYSTVAAVDLGSNSFRLQVARVVDDQIYPLDSLKDTVRLGAGLGVDKILDQETCNRALASLGRFGERLRGLPSDAVRAVGTNTFRVAKNAEEFLRQAEAALGFPIEIIAGREEARLIYLGVSHGLPASSDKRLVVDIGGGSTEFIIGTGLKPQQMESLYMGCVSYSQRYFPDGRISKSALRQADLAARAEVQAISGEFSANHWQQAIGSSGTAKALTEILQMNGYSDNGITPEGLARLRDAMLKAGDCNKLQLAGLRPDRVPVLGGGFAIMAAIFAELDIASMSVAETALREGVLYDLLGRFHRHDMRETTVRQFMRRYHVDPEQAGHVDQLGIDLLRQLTTTLPLDLEAALKRLSWAARLHEIGLSIAHSGFHKHSAYIIEHADMPGFSKKEQAQLSRLALAQRGSLNKAAQLLPDNETWAQILALRLAVLFYRSRMDFELPEIRLEWNGSSFELTMSKDWLTRNPLTEAALENEAREWKNVGVKLGISSTLP</sequence>
<dbReference type="GO" id="GO:0005886">
    <property type="term" value="C:plasma membrane"/>
    <property type="evidence" value="ECO:0007669"/>
    <property type="project" value="UniProtKB-SubCell"/>
</dbReference>
<dbReference type="Pfam" id="PF02541">
    <property type="entry name" value="Ppx-GppA"/>
    <property type="match status" value="1"/>
</dbReference>
<comment type="catalytic activity">
    <reaction evidence="10">
        <text>[phosphate](n) + H2O = [phosphate](n-1) + phosphate + H(+)</text>
        <dbReference type="Rhea" id="RHEA:21528"/>
        <dbReference type="Rhea" id="RHEA-COMP:9859"/>
        <dbReference type="Rhea" id="RHEA-COMP:14279"/>
        <dbReference type="ChEBI" id="CHEBI:15377"/>
        <dbReference type="ChEBI" id="CHEBI:15378"/>
        <dbReference type="ChEBI" id="CHEBI:16838"/>
        <dbReference type="ChEBI" id="CHEBI:43474"/>
        <dbReference type="EC" id="3.6.1.11"/>
    </reaction>
</comment>
<dbReference type="eggNOG" id="COG0248">
    <property type="taxonomic scope" value="Bacteria"/>
</dbReference>
<dbReference type="EC" id="3.6.1.11" evidence="5"/>
<accession>S6AB25</accession>
<evidence type="ECO:0000313" key="14">
    <source>
        <dbReference type="Proteomes" id="UP000015559"/>
    </source>
</evidence>
<dbReference type="Gene3D" id="1.10.3210.10">
    <property type="entry name" value="Hypothetical protein af1432"/>
    <property type="match status" value="1"/>
</dbReference>
<evidence type="ECO:0000256" key="1">
    <source>
        <dbReference type="ARBA" id="ARBA00001946"/>
    </source>
</evidence>
<comment type="cofactor">
    <cofactor evidence="1">
        <name>Mg(2+)</name>
        <dbReference type="ChEBI" id="CHEBI:18420"/>
    </cofactor>
</comment>
<dbReference type="RefSeq" id="WP_009206816.1">
    <property type="nucleotide sequence ID" value="NC_022357.1"/>
</dbReference>
<reference evidence="13 14" key="1">
    <citation type="journal article" date="2012" name="Appl. Environ. Microbiol.">
        <title>Draft genome sequence of a psychrotolerant sulfur-oxidizing bacterium, Sulfuricella denitrificans skB26, and proteomic insights into cold adaptation.</title>
        <authorList>
            <person name="Watanabe T."/>
            <person name="Kojima H."/>
            <person name="Fukui M."/>
        </authorList>
    </citation>
    <scope>NUCLEOTIDE SEQUENCE [LARGE SCALE GENOMIC DNA]</scope>
    <source>
        <strain evidence="14">skB26</strain>
    </source>
</reference>
<dbReference type="Pfam" id="PF21447">
    <property type="entry name" value="Ppx-GppA_III"/>
    <property type="match status" value="1"/>
</dbReference>
<evidence type="ECO:0000256" key="10">
    <source>
        <dbReference type="ARBA" id="ARBA00047607"/>
    </source>
</evidence>
<dbReference type="Proteomes" id="UP000015559">
    <property type="component" value="Chromosome"/>
</dbReference>
<keyword evidence="7" id="KW-1003">Cell membrane</keyword>
<dbReference type="InterPro" id="IPR003695">
    <property type="entry name" value="Ppx_GppA_N"/>
</dbReference>
<comment type="subunit">
    <text evidence="4">Homodimer.</text>
</comment>
<evidence type="ECO:0000256" key="2">
    <source>
        <dbReference type="ARBA" id="ARBA00004202"/>
    </source>
</evidence>
<evidence type="ECO:0000256" key="9">
    <source>
        <dbReference type="ARBA" id="ARBA00023136"/>
    </source>
</evidence>
<comment type="subcellular location">
    <subcellularLocation>
        <location evidence="2">Cell membrane</location>
        <topology evidence="2">Peripheral membrane protein</topology>
    </subcellularLocation>
</comment>
<feature type="domain" description="Ppx/GppA phosphatase C-terminal" evidence="12">
    <location>
        <begin position="310"/>
        <end position="478"/>
    </location>
</feature>
<keyword evidence="8 13" id="KW-0378">Hydrolase</keyword>
<dbReference type="Gene3D" id="3.30.420.40">
    <property type="match status" value="1"/>
</dbReference>
<organism evidence="13 14">
    <name type="scientific">Sulfuricella denitrificans (strain DSM 22764 / NBRC 105220 / skB26)</name>
    <dbReference type="NCBI Taxonomy" id="1163617"/>
    <lineage>
        <taxon>Bacteria</taxon>
        <taxon>Pseudomonadati</taxon>
        <taxon>Pseudomonadota</taxon>
        <taxon>Betaproteobacteria</taxon>
        <taxon>Nitrosomonadales</taxon>
        <taxon>Sulfuricellaceae</taxon>
        <taxon>Sulfuricella</taxon>
    </lineage>
</organism>
<evidence type="ECO:0000256" key="5">
    <source>
        <dbReference type="ARBA" id="ARBA00012451"/>
    </source>
</evidence>
<dbReference type="STRING" id="1163617.SCD_n00389"/>
<dbReference type="CDD" id="cd24053">
    <property type="entry name" value="ASKHA_NBD_EcPPX-GppA-like"/>
    <property type="match status" value="1"/>
</dbReference>
<dbReference type="AlphaFoldDB" id="S6AB25"/>
<dbReference type="InterPro" id="IPR022371">
    <property type="entry name" value="Exopolyphosphatase"/>
</dbReference>
<dbReference type="InterPro" id="IPR030673">
    <property type="entry name" value="PyroPPase_GppA_Ppx"/>
</dbReference>
<evidence type="ECO:0000256" key="3">
    <source>
        <dbReference type="ARBA" id="ARBA00007125"/>
    </source>
</evidence>
<dbReference type="FunFam" id="3.30.420.40:FF:000023">
    <property type="entry name" value="Guanosine-5'-triphosphate,3'-diphosphate pyrophosphatase"/>
    <property type="match status" value="1"/>
</dbReference>
<evidence type="ECO:0000259" key="12">
    <source>
        <dbReference type="Pfam" id="PF21447"/>
    </source>
</evidence>
<keyword evidence="9" id="KW-0472">Membrane</keyword>
<dbReference type="PANTHER" id="PTHR30005">
    <property type="entry name" value="EXOPOLYPHOSPHATASE"/>
    <property type="match status" value="1"/>
</dbReference>
<evidence type="ECO:0000259" key="11">
    <source>
        <dbReference type="Pfam" id="PF02541"/>
    </source>
</evidence>
<dbReference type="InterPro" id="IPR050273">
    <property type="entry name" value="GppA/Ppx_hydrolase"/>
</dbReference>
<dbReference type="OrthoDB" id="9793035at2"/>
<feature type="domain" description="Ppx/GppA phosphatase N-terminal" evidence="11">
    <location>
        <begin position="21"/>
        <end position="303"/>
    </location>
</feature>
<dbReference type="GO" id="GO:0006798">
    <property type="term" value="P:polyphosphate catabolic process"/>
    <property type="evidence" value="ECO:0007669"/>
    <property type="project" value="TreeGrafter"/>
</dbReference>
<dbReference type="Gene3D" id="3.30.420.150">
    <property type="entry name" value="Exopolyphosphatase. Domain 2"/>
    <property type="match status" value="1"/>
</dbReference>
<proteinExistence type="inferred from homology"/>
<dbReference type="InterPro" id="IPR043129">
    <property type="entry name" value="ATPase_NBD"/>
</dbReference>
<dbReference type="HOGENOM" id="CLU_025908_4_0_4"/>
<comment type="similarity">
    <text evidence="3">Belongs to the GppA/Ppx family.</text>
</comment>
<protein>
    <recommendedName>
        <fullName evidence="6">Exopolyphosphatase</fullName>
        <ecNumber evidence="5">3.6.1.11</ecNumber>
    </recommendedName>
</protein>
<dbReference type="PIRSF" id="PIRSF001267">
    <property type="entry name" value="Pyrophosphatase_GppA_Ppx"/>
    <property type="match status" value="1"/>
</dbReference>
<evidence type="ECO:0000313" key="13">
    <source>
        <dbReference type="EMBL" id="BAN34238.1"/>
    </source>
</evidence>
<evidence type="ECO:0000256" key="4">
    <source>
        <dbReference type="ARBA" id="ARBA00011738"/>
    </source>
</evidence>
<dbReference type="InterPro" id="IPR048950">
    <property type="entry name" value="Ppx_GppA_C"/>
</dbReference>
<gene>
    <name evidence="13" type="ORF">SCD_n00389</name>
</gene>
<dbReference type="EMBL" id="AP013066">
    <property type="protein sequence ID" value="BAN34238.1"/>
    <property type="molecule type" value="Genomic_DNA"/>
</dbReference>
<evidence type="ECO:0000256" key="6">
    <source>
        <dbReference type="ARBA" id="ARBA00020416"/>
    </source>
</evidence>
<evidence type="ECO:0000256" key="8">
    <source>
        <dbReference type="ARBA" id="ARBA00022801"/>
    </source>
</evidence>